<feature type="transmembrane region" description="Helical" evidence="4">
    <location>
        <begin position="374"/>
        <end position="392"/>
    </location>
</feature>
<reference evidence="7" key="1">
    <citation type="submission" date="2013-05" db="EMBL/GenBank/DDBJ databases">
        <authorList>
            <person name="Yim A.K.Y."/>
            <person name="Chan T.F."/>
            <person name="Ji K.M."/>
            <person name="Liu X.Y."/>
            <person name="Zhou J.W."/>
            <person name="Li R.Q."/>
            <person name="Yang K.Y."/>
            <person name="Li J."/>
            <person name="Li M."/>
            <person name="Law P.T.W."/>
            <person name="Wu Y.L."/>
            <person name="Cai Z.L."/>
            <person name="Qin H."/>
            <person name="Bao Y."/>
            <person name="Leung R.K.K."/>
            <person name="Ng P.K.S."/>
            <person name="Zou J."/>
            <person name="Zhong X.J."/>
            <person name="Ran P.X."/>
            <person name="Zhong N.S."/>
            <person name="Liu Z.G."/>
            <person name="Tsui S.K.W."/>
        </authorList>
    </citation>
    <scope>NUCLEOTIDE SEQUENCE</scope>
    <source>
        <strain evidence="7">Derf</strain>
        <tissue evidence="7">Whole organism</tissue>
    </source>
</reference>
<accession>A0A922LBJ9</accession>
<dbReference type="PRINTS" id="PR00069">
    <property type="entry name" value="ALDKETRDTASE"/>
</dbReference>
<evidence type="ECO:0000256" key="5">
    <source>
        <dbReference type="SAM" id="SignalP"/>
    </source>
</evidence>
<dbReference type="InterPro" id="IPR020471">
    <property type="entry name" value="AKR"/>
</dbReference>
<dbReference type="Pfam" id="PF25992">
    <property type="entry name" value="Ig_TM7SF3_N"/>
    <property type="match status" value="1"/>
</dbReference>
<dbReference type="Gene3D" id="3.20.20.100">
    <property type="entry name" value="NADP-dependent oxidoreductase domain"/>
    <property type="match status" value="1"/>
</dbReference>
<dbReference type="SUPFAM" id="SSF51430">
    <property type="entry name" value="NAD(P)-linked oxidoreductase"/>
    <property type="match status" value="1"/>
</dbReference>
<protein>
    <submittedName>
        <fullName evidence="7">Alcohol dehydrogenase [NADP(+)], variant 2</fullName>
    </submittedName>
</protein>
<feature type="transmembrane region" description="Helical" evidence="4">
    <location>
        <begin position="445"/>
        <end position="466"/>
    </location>
</feature>
<evidence type="ECO:0000259" key="6">
    <source>
        <dbReference type="Pfam" id="PF00248"/>
    </source>
</evidence>
<evidence type="ECO:0000256" key="4">
    <source>
        <dbReference type="SAM" id="Phobius"/>
    </source>
</evidence>
<evidence type="ECO:0000256" key="2">
    <source>
        <dbReference type="ARBA" id="ARBA00022857"/>
    </source>
</evidence>
<feature type="transmembrane region" description="Helical" evidence="4">
    <location>
        <begin position="307"/>
        <end position="328"/>
    </location>
</feature>
<proteinExistence type="inferred from homology"/>
<feature type="signal peptide" evidence="5">
    <location>
        <begin position="1"/>
        <end position="26"/>
    </location>
</feature>
<evidence type="ECO:0000256" key="3">
    <source>
        <dbReference type="ARBA" id="ARBA00023002"/>
    </source>
</evidence>
<keyword evidence="3" id="KW-0560">Oxidoreductase</keyword>
<comment type="caution">
    <text evidence="7">The sequence shown here is derived from an EMBL/GenBank/DDBJ whole genome shotgun (WGS) entry which is preliminary data.</text>
</comment>
<feature type="chain" id="PRO_5036949861" evidence="5">
    <location>
        <begin position="27"/>
        <end position="875"/>
    </location>
</feature>
<feature type="domain" description="NADP-dependent oxidoreductase" evidence="6">
    <location>
        <begin position="578"/>
        <end position="855"/>
    </location>
</feature>
<sequence length="875" mass="101858">MAQFFQIINLFLLVIMLNMIIVPSHSAPVQFVNISISMDKLQLQLTNRVINHKLIQLNDSEHELIKANDDSSNDSDGFLTIFGIHTHKNRNVSLCRWQNPKSIVMNGTNFGLAFGRNQHYHRSYSICLYNPNVNPLNVLLIENKYHSIYVPVPGGCNLEFPLEISPFIYIKPTTFPLINYLTFQHAAFGNETDWKYQCGRESRDQIEYLIYAYYTNDNNDNDDETEYFHRLISMSNYDWIVNHCLLIARINSNLSPLRLYFASNSKQTIYFNIVARLKNEAILNDTIHWSLYIPSHNTNTDSKSVDIVFIIVLVFMGIFSTIVSIIGYRYFILEIFYFAFILVFAFSISLMATISSKWHPDNPNRSHHRSYENLIYAFLISMILSSIWTIVCRCTRNLRLALSLHSIVLSFWLMATLFDVYMLSYGGGKSYSFDYSDDNENNGELYLNIAFIFGVLVFHLTMFYFIDLFWMSALSTSIITVYLQLLPFDCCFLFKNYSLFRIIYNLWLYNNYHIIRVYPFVDLINLTKNDLLTFILFLFITSLSIAWQLWSKIGNITYERMADSKFVTFNNGQKYPNLGLGTWQSPPDGSVYRAVKGALENGYRHLDCAYIYQNQEEIGKAITECIEAGVLKREELYVTSKIWLTFYRKDRVPICLDKILKQLQLKYMDLILLHWPMSFEQTDDSLFPKDSNDKLIDGKVDFIEAYQALESLVDQGLIKSIGISNFNVEQVERLLKVARIKPVVNQVECHPYLNQEKLRKFCADQGIILTAYSPLGNPGSTYFPDEKKKDLLNDPVIVRLAQKYKKNSGQILIRFAIDRGFIVIPKSVRLERIISNLQVYDFKLTDEDLKELMSLDQNYRTCPFSLGPHLTNYPF</sequence>
<name>A0A922LBJ9_DERFA</name>
<evidence type="ECO:0000313" key="8">
    <source>
        <dbReference type="Proteomes" id="UP000790347"/>
    </source>
</evidence>
<keyword evidence="4" id="KW-0812">Transmembrane</keyword>
<comment type="similarity">
    <text evidence="1">Belongs to the aldo/keto reductase family.</text>
</comment>
<dbReference type="GO" id="GO:0016491">
    <property type="term" value="F:oxidoreductase activity"/>
    <property type="evidence" value="ECO:0007669"/>
    <property type="project" value="UniProtKB-KW"/>
</dbReference>
<dbReference type="Pfam" id="PF00248">
    <property type="entry name" value="Aldo_ket_red"/>
    <property type="match status" value="1"/>
</dbReference>
<keyword evidence="8" id="KW-1185">Reference proteome</keyword>
<dbReference type="FunFam" id="3.20.20.100:FF:000006">
    <property type="entry name" value="Aldo-keto reductase family 1 member A1"/>
    <property type="match status" value="1"/>
</dbReference>
<dbReference type="AlphaFoldDB" id="A0A922LBJ9"/>
<dbReference type="PANTHER" id="PTHR11732">
    <property type="entry name" value="ALDO/KETO REDUCTASE"/>
    <property type="match status" value="1"/>
</dbReference>
<evidence type="ECO:0000313" key="7">
    <source>
        <dbReference type="EMBL" id="KAH9527937.1"/>
    </source>
</evidence>
<dbReference type="InterPro" id="IPR023210">
    <property type="entry name" value="NADP_OxRdtase_dom"/>
</dbReference>
<dbReference type="InterPro" id="IPR018170">
    <property type="entry name" value="Aldo/ket_reductase_CS"/>
</dbReference>
<feature type="transmembrane region" description="Helical" evidence="4">
    <location>
        <begin position="531"/>
        <end position="550"/>
    </location>
</feature>
<gene>
    <name evidence="7" type="primary">AKR1A1_1</name>
    <name evidence="7" type="ORF">DERF_001924</name>
</gene>
<keyword evidence="2" id="KW-0521">NADP</keyword>
<dbReference type="InterPro" id="IPR036812">
    <property type="entry name" value="NAD(P)_OxRdtase_dom_sf"/>
</dbReference>
<keyword evidence="4" id="KW-1133">Transmembrane helix</keyword>
<dbReference type="PROSITE" id="PS00798">
    <property type="entry name" value="ALDOKETO_REDUCTASE_1"/>
    <property type="match status" value="1"/>
</dbReference>
<evidence type="ECO:0000256" key="1">
    <source>
        <dbReference type="ARBA" id="ARBA00007905"/>
    </source>
</evidence>
<dbReference type="Proteomes" id="UP000790347">
    <property type="component" value="Unassembled WGS sequence"/>
</dbReference>
<dbReference type="EMBL" id="ASGP02000001">
    <property type="protein sequence ID" value="KAH9527937.1"/>
    <property type="molecule type" value="Genomic_DNA"/>
</dbReference>
<feature type="transmembrane region" description="Helical" evidence="4">
    <location>
        <begin position="404"/>
        <end position="425"/>
    </location>
</feature>
<reference evidence="7" key="2">
    <citation type="journal article" date="2022" name="Res Sq">
        <title>Comparative Genomics Reveals Insights into the Divergent Evolution of Astigmatic Mites and Household Pest Adaptations.</title>
        <authorList>
            <person name="Xiong Q."/>
            <person name="Wan A.T.-Y."/>
            <person name="Liu X.-Y."/>
            <person name="Fung C.S.-H."/>
            <person name="Xiao X."/>
            <person name="Malainual N."/>
            <person name="Hou J."/>
            <person name="Wang L."/>
            <person name="Wang M."/>
            <person name="Yang K."/>
            <person name="Cui Y."/>
            <person name="Leung E."/>
            <person name="Nong W."/>
            <person name="Shin S.-K."/>
            <person name="Au S."/>
            <person name="Jeong K.Y."/>
            <person name="Chew F.T."/>
            <person name="Hui J."/>
            <person name="Leung T.F."/>
            <person name="Tungtrongchitr A."/>
            <person name="Zhong N."/>
            <person name="Liu Z."/>
            <person name="Tsui S."/>
        </authorList>
    </citation>
    <scope>NUCLEOTIDE SEQUENCE</scope>
    <source>
        <strain evidence="7">Derf</strain>
        <tissue evidence="7">Whole organism</tissue>
    </source>
</reference>
<organism evidence="7 8">
    <name type="scientific">Dermatophagoides farinae</name>
    <name type="common">American house dust mite</name>
    <dbReference type="NCBI Taxonomy" id="6954"/>
    <lineage>
        <taxon>Eukaryota</taxon>
        <taxon>Metazoa</taxon>
        <taxon>Ecdysozoa</taxon>
        <taxon>Arthropoda</taxon>
        <taxon>Chelicerata</taxon>
        <taxon>Arachnida</taxon>
        <taxon>Acari</taxon>
        <taxon>Acariformes</taxon>
        <taxon>Sarcoptiformes</taxon>
        <taxon>Astigmata</taxon>
        <taxon>Psoroptidia</taxon>
        <taxon>Analgoidea</taxon>
        <taxon>Pyroglyphidae</taxon>
        <taxon>Dermatophagoidinae</taxon>
        <taxon>Dermatophagoides</taxon>
    </lineage>
</organism>
<keyword evidence="5" id="KW-0732">Signal</keyword>
<keyword evidence="4" id="KW-0472">Membrane</keyword>
<dbReference type="PROSITE" id="PS00062">
    <property type="entry name" value="ALDOKETO_REDUCTASE_2"/>
    <property type="match status" value="1"/>
</dbReference>
<feature type="transmembrane region" description="Helical" evidence="4">
    <location>
        <begin position="335"/>
        <end position="354"/>
    </location>
</feature>